<proteinExistence type="predicted"/>
<dbReference type="AlphaFoldDB" id="A3VLI2"/>
<dbReference type="Proteomes" id="UP000002931">
    <property type="component" value="Unassembled WGS sequence"/>
</dbReference>
<sequence>MLGSNLPLNLVLSNCPEILIYAQGDIRSWHDLARLADIVRPMMGITVELWGAVMNIMGAIEASVVIAAMLERVTEIKNPGAYPRTLTMRSKEGLFSSSPMVMAFGRRSAAWGFTAVNSKQTAGQAGVAGAGVRRGEV</sequence>
<comment type="caution">
    <text evidence="2">The sequence shown here is derived from an EMBL/GenBank/DDBJ whole genome shotgun (WGS) entry which is preliminary data.</text>
</comment>
<dbReference type="eggNOG" id="COG1846">
    <property type="taxonomic scope" value="Bacteria"/>
</dbReference>
<dbReference type="OrthoDB" id="7488837at2"/>
<keyword evidence="3" id="KW-1185">Reference proteome</keyword>
<accession>A3VLI2</accession>
<evidence type="ECO:0000313" key="2">
    <source>
        <dbReference type="EMBL" id="EAQ10870.1"/>
    </source>
</evidence>
<dbReference type="STRING" id="314271.RB2654_21918"/>
<evidence type="ECO:0000259" key="1">
    <source>
        <dbReference type="Pfam" id="PF11800"/>
    </source>
</evidence>
<feature type="domain" description="Plasmid replication protein C C-terminal" evidence="1">
    <location>
        <begin position="7"/>
        <end position="104"/>
    </location>
</feature>
<gene>
    <name evidence="2" type="ORF">RB2654_21918</name>
</gene>
<dbReference type="EMBL" id="AAMT01000023">
    <property type="protein sequence ID" value="EAQ10870.1"/>
    <property type="molecule type" value="Genomic_DNA"/>
</dbReference>
<evidence type="ECO:0000313" key="3">
    <source>
        <dbReference type="Proteomes" id="UP000002931"/>
    </source>
</evidence>
<dbReference type="Pfam" id="PF11800">
    <property type="entry name" value="RP-C_C"/>
    <property type="match status" value="1"/>
</dbReference>
<dbReference type="InterPro" id="IPR021760">
    <property type="entry name" value="RepC_C"/>
</dbReference>
<reference evidence="2 3" key="1">
    <citation type="journal article" date="2010" name="J. Bacteriol.">
        <title>Genome sequences of Pelagibaca bermudensis HTCC2601T and Maritimibacter alkaliphilus HTCC2654T, the type strains of two marine Roseobacter genera.</title>
        <authorList>
            <person name="Thrash J.C."/>
            <person name="Cho J.C."/>
            <person name="Ferriera S."/>
            <person name="Johnson J."/>
            <person name="Vergin K.L."/>
            <person name="Giovannoni S.J."/>
        </authorList>
    </citation>
    <scope>NUCLEOTIDE SEQUENCE [LARGE SCALE GENOMIC DNA]</scope>
    <source>
        <strain evidence="2 3">HTCC2654</strain>
    </source>
</reference>
<organism evidence="2 3">
    <name type="scientific">Maritimibacter alkaliphilus HTCC2654</name>
    <dbReference type="NCBI Taxonomy" id="314271"/>
    <lineage>
        <taxon>Bacteria</taxon>
        <taxon>Pseudomonadati</taxon>
        <taxon>Pseudomonadota</taxon>
        <taxon>Alphaproteobacteria</taxon>
        <taxon>Rhodobacterales</taxon>
        <taxon>Roseobacteraceae</taxon>
        <taxon>Maritimibacter</taxon>
    </lineage>
</organism>
<protein>
    <submittedName>
        <fullName evidence="2">Replication initiator RepC</fullName>
    </submittedName>
</protein>
<name>A3VLI2_9RHOB</name>
<dbReference type="HOGENOM" id="CLU_1862783_0_0_5"/>